<dbReference type="RefSeq" id="XP_461911.2">
    <property type="nucleotide sequence ID" value="XM_461911.1"/>
</dbReference>
<dbReference type="InParanoid" id="Q6BIR0"/>
<keyword evidence="2" id="KW-1185">Reference proteome</keyword>
<organism evidence="1 2">
    <name type="scientific">Debaryomyces hansenii (strain ATCC 36239 / CBS 767 / BCRC 21394 / JCM 1990 / NBRC 0083 / IGC 2968)</name>
    <name type="common">Yeast</name>
    <name type="synonym">Torulaspora hansenii</name>
    <dbReference type="NCBI Taxonomy" id="284592"/>
    <lineage>
        <taxon>Eukaryota</taxon>
        <taxon>Fungi</taxon>
        <taxon>Dikarya</taxon>
        <taxon>Ascomycota</taxon>
        <taxon>Saccharomycotina</taxon>
        <taxon>Pichiomycetes</taxon>
        <taxon>Debaryomycetaceae</taxon>
        <taxon>Debaryomyces</taxon>
    </lineage>
</organism>
<reference evidence="1 2" key="1">
    <citation type="journal article" date="2004" name="Nature">
        <title>Genome evolution in yeasts.</title>
        <authorList>
            <consortium name="Genolevures"/>
            <person name="Dujon B."/>
            <person name="Sherman D."/>
            <person name="Fischer G."/>
            <person name="Durrens P."/>
            <person name="Casaregola S."/>
            <person name="Lafontaine I."/>
            <person name="de Montigny J."/>
            <person name="Marck C."/>
            <person name="Neuveglise C."/>
            <person name="Talla E."/>
            <person name="Goffard N."/>
            <person name="Frangeul L."/>
            <person name="Aigle M."/>
            <person name="Anthouard V."/>
            <person name="Babour A."/>
            <person name="Barbe V."/>
            <person name="Barnay S."/>
            <person name="Blanchin S."/>
            <person name="Beckerich J.M."/>
            <person name="Beyne E."/>
            <person name="Bleykasten C."/>
            <person name="Boisrame A."/>
            <person name="Boyer J."/>
            <person name="Cattolico L."/>
            <person name="Confanioleri F."/>
            <person name="de Daruvar A."/>
            <person name="Despons L."/>
            <person name="Fabre E."/>
            <person name="Fairhead C."/>
            <person name="Ferry-Dumazet H."/>
            <person name="Groppi A."/>
            <person name="Hantraye F."/>
            <person name="Hennequin C."/>
            <person name="Jauniaux N."/>
            <person name="Joyet P."/>
            <person name="Kachouri R."/>
            <person name="Kerrest A."/>
            <person name="Koszul R."/>
            <person name="Lemaire M."/>
            <person name="Lesur I."/>
            <person name="Ma L."/>
            <person name="Muller H."/>
            <person name="Nicaud J.M."/>
            <person name="Nikolski M."/>
            <person name="Oztas S."/>
            <person name="Ozier-Kalogeropoulos O."/>
            <person name="Pellenz S."/>
            <person name="Potier S."/>
            <person name="Richard G.F."/>
            <person name="Straub M.L."/>
            <person name="Suleau A."/>
            <person name="Swennene D."/>
            <person name="Tekaia F."/>
            <person name="Wesolowski-Louvel M."/>
            <person name="Westhof E."/>
            <person name="Wirth B."/>
            <person name="Zeniou-Meyer M."/>
            <person name="Zivanovic I."/>
            <person name="Bolotin-Fukuhara M."/>
            <person name="Thierry A."/>
            <person name="Bouchier C."/>
            <person name="Caudron B."/>
            <person name="Scarpelli C."/>
            <person name="Gaillardin C."/>
            <person name="Weissenbach J."/>
            <person name="Wincker P."/>
            <person name="Souciet J.L."/>
        </authorList>
    </citation>
    <scope>NUCLEOTIDE SEQUENCE [LARGE SCALE GENOMIC DNA]</scope>
    <source>
        <strain evidence="2">ATCC 36239 / CBS 767 / BCRC 21394 / JCM 1990 / NBRC 0083 / IGC 2968</strain>
    </source>
</reference>
<protein>
    <submittedName>
        <fullName evidence="1">DEHA2G08360p</fullName>
    </submittedName>
</protein>
<accession>Q6BIR0</accession>
<dbReference type="OrthoDB" id="4080914at2759"/>
<dbReference type="GeneID" id="2904794"/>
<evidence type="ECO:0000313" key="1">
    <source>
        <dbReference type="EMBL" id="CAG90374.2"/>
    </source>
</evidence>
<sequence>MERQDETIKIISDLVQSVNSQIGTSSNHIATLEGLTKKLIPNETKEVEVPKKQKVKREWSLEEEEEYIIRVLEQQRLERVMDLQNHEYLNEKLMELIDSNEDIMQSVKEYLERKETTRNDERKFAESRIKHFTDNLVEPTVGILESNLLQLNDGIEKVEQMLNGSVEYLQNSESKMSPEYQEQVNALIQVINRAFNI</sequence>
<dbReference type="Proteomes" id="UP000000599">
    <property type="component" value="Chromosome G"/>
</dbReference>
<dbReference type="KEGG" id="dha:DEHA2G08360g"/>
<name>Q6BIR0_DEBHA</name>
<dbReference type="HOGENOM" id="CLU_089352_0_0_1"/>
<gene>
    <name evidence="1" type="ordered locus">DEHA2G08360g</name>
</gene>
<proteinExistence type="predicted"/>
<dbReference type="eggNOG" id="ENOG502RITP">
    <property type="taxonomic scope" value="Eukaryota"/>
</dbReference>
<dbReference type="OMA" id="HINNVEM"/>
<dbReference type="AlphaFoldDB" id="Q6BIR0"/>
<evidence type="ECO:0000313" key="2">
    <source>
        <dbReference type="Proteomes" id="UP000000599"/>
    </source>
</evidence>
<dbReference type="VEuPathDB" id="FungiDB:DEHA2G08360g"/>
<dbReference type="EMBL" id="CR382139">
    <property type="protein sequence ID" value="CAG90374.2"/>
    <property type="molecule type" value="Genomic_DNA"/>
</dbReference>